<dbReference type="InterPro" id="IPR001444">
    <property type="entry name" value="Flag_bb_rod_N"/>
</dbReference>
<dbReference type="RefSeq" id="WP_011912563.1">
    <property type="nucleotide sequence ID" value="NC_009434.1"/>
</dbReference>
<dbReference type="InterPro" id="IPR037058">
    <property type="entry name" value="Falgellar_hook_FlgE_sf"/>
</dbReference>
<dbReference type="Pfam" id="PF00460">
    <property type="entry name" value="Flg_bb_rod"/>
    <property type="match status" value="1"/>
</dbReference>
<keyword evidence="10" id="KW-0969">Cilium</keyword>
<comment type="subcellular location">
    <subcellularLocation>
        <location evidence="1 5">Bacterial flagellum basal body</location>
    </subcellularLocation>
</comment>
<evidence type="ECO:0000256" key="4">
    <source>
        <dbReference type="ARBA" id="ARBA00023143"/>
    </source>
</evidence>
<evidence type="ECO:0000313" key="10">
    <source>
        <dbReference type="EMBL" id="ABP79082.1"/>
    </source>
</evidence>
<evidence type="ECO:0000259" key="7">
    <source>
        <dbReference type="Pfam" id="PF06429"/>
    </source>
</evidence>
<dbReference type="InterPro" id="IPR037925">
    <property type="entry name" value="FlgE/F/G-like"/>
</dbReference>
<dbReference type="HOGENOM" id="CLU_013687_2_0_6"/>
<dbReference type="EMBL" id="CP000304">
    <property type="protein sequence ID" value="ABP79082.1"/>
    <property type="molecule type" value="Genomic_DNA"/>
</dbReference>
<keyword evidence="4 5" id="KW-0975">Bacterial flagellum</keyword>
<dbReference type="Gene3D" id="2.60.98.20">
    <property type="entry name" value="Flagellar hook protein FlgE"/>
    <property type="match status" value="1"/>
</dbReference>
<keyword evidence="11" id="KW-1185">Reference proteome</keyword>
<reference evidence="10 11" key="1">
    <citation type="journal article" date="2008" name="Proc. Natl. Acad. Sci. U.S.A.">
        <title>Nitrogen fixation island and rhizosphere competence traits in the genome of root-associated Pseudomonas stutzeri A1501.</title>
        <authorList>
            <person name="Yan Y."/>
            <person name="Yang J."/>
            <person name="Dou Y."/>
            <person name="Chen M."/>
            <person name="Ping S."/>
            <person name="Peng J."/>
            <person name="Lu W."/>
            <person name="Zhang W."/>
            <person name="Yao Z."/>
            <person name="Li H."/>
            <person name="Liu W."/>
            <person name="He S."/>
            <person name="Geng L."/>
            <person name="Zhang X."/>
            <person name="Yang F."/>
            <person name="Yu H."/>
            <person name="Zhan Y."/>
            <person name="Li D."/>
            <person name="Lin Z."/>
            <person name="Wang Y."/>
            <person name="Elmerich C."/>
            <person name="Lin M."/>
            <person name="Jin Q."/>
        </authorList>
    </citation>
    <scope>NUCLEOTIDE SEQUENCE [LARGE SCALE GENOMIC DNA]</scope>
    <source>
        <strain evidence="10 11">A1501</strain>
    </source>
</reference>
<dbReference type="NCBIfam" id="TIGR03506">
    <property type="entry name" value="FlgEFG_subfam"/>
    <property type="match status" value="1"/>
</dbReference>
<evidence type="ECO:0000256" key="2">
    <source>
        <dbReference type="ARBA" id="ARBA00009677"/>
    </source>
</evidence>
<organism evidence="10 11">
    <name type="scientific">Stutzerimonas stutzeri (strain A1501)</name>
    <name type="common">Pseudomonas stutzeri</name>
    <dbReference type="NCBI Taxonomy" id="379731"/>
    <lineage>
        <taxon>Bacteria</taxon>
        <taxon>Pseudomonadati</taxon>
        <taxon>Pseudomonadota</taxon>
        <taxon>Gammaproteobacteria</taxon>
        <taxon>Pseudomonadales</taxon>
        <taxon>Pseudomonadaceae</taxon>
        <taxon>Stutzerimonas</taxon>
    </lineage>
</organism>
<dbReference type="GO" id="GO:0009425">
    <property type="term" value="C:bacterial-type flagellum basal body"/>
    <property type="evidence" value="ECO:0007669"/>
    <property type="project" value="UniProtKB-SubCell"/>
</dbReference>
<dbReference type="GO" id="GO:0071978">
    <property type="term" value="P:bacterial-type flagellum-dependent swarming motility"/>
    <property type="evidence" value="ECO:0007669"/>
    <property type="project" value="TreeGrafter"/>
</dbReference>
<dbReference type="PANTHER" id="PTHR30435">
    <property type="entry name" value="FLAGELLAR PROTEIN"/>
    <property type="match status" value="1"/>
</dbReference>
<keyword evidence="10" id="KW-0966">Cell projection</keyword>
<dbReference type="SUPFAM" id="SSF117143">
    <property type="entry name" value="Flagellar hook protein flgE"/>
    <property type="match status" value="1"/>
</dbReference>
<accession>A4VJD1</accession>
<dbReference type="Pfam" id="PF07559">
    <property type="entry name" value="FlgE_D2"/>
    <property type="match status" value="1"/>
</dbReference>
<evidence type="ECO:0000256" key="1">
    <source>
        <dbReference type="ARBA" id="ARBA00004117"/>
    </source>
</evidence>
<dbReference type="PANTHER" id="PTHR30435:SF1">
    <property type="entry name" value="FLAGELLAR HOOK PROTEIN FLGE"/>
    <property type="match status" value="1"/>
</dbReference>
<feature type="domain" description="Flagellar basal-body/hook protein C-terminal" evidence="7">
    <location>
        <begin position="392"/>
        <end position="437"/>
    </location>
</feature>
<dbReference type="InterPro" id="IPR020013">
    <property type="entry name" value="Flagellar_FlgE/F/G"/>
</dbReference>
<dbReference type="Pfam" id="PF06429">
    <property type="entry name" value="Flg_bbr_C"/>
    <property type="match status" value="1"/>
</dbReference>
<dbReference type="InterPro" id="IPR011491">
    <property type="entry name" value="FlgE_D2"/>
</dbReference>
<evidence type="ECO:0000313" key="11">
    <source>
        <dbReference type="Proteomes" id="UP000000233"/>
    </source>
</evidence>
<evidence type="ECO:0000259" key="9">
    <source>
        <dbReference type="Pfam" id="PF22692"/>
    </source>
</evidence>
<dbReference type="eggNOG" id="COG1749">
    <property type="taxonomic scope" value="Bacteria"/>
</dbReference>
<feature type="domain" description="Flagellar hook protein FlgE/F/G-like D1" evidence="9">
    <location>
        <begin position="83"/>
        <end position="132"/>
    </location>
</feature>
<proteinExistence type="inferred from homology"/>
<comment type="function">
    <text evidence="5">A flexible structure which links the flagellar filament to the drive apparatus in the basal body.</text>
</comment>
<comment type="similarity">
    <text evidence="2 5">Belongs to the flagella basal body rod proteins family.</text>
</comment>
<keyword evidence="10" id="KW-0282">Flagellum</keyword>
<evidence type="ECO:0000259" key="6">
    <source>
        <dbReference type="Pfam" id="PF00460"/>
    </source>
</evidence>
<feature type="domain" description="Flagellar hook protein FlgE D2" evidence="8">
    <location>
        <begin position="162"/>
        <end position="319"/>
    </location>
</feature>
<name>A4VJD1_STUS1</name>
<evidence type="ECO:0000259" key="8">
    <source>
        <dbReference type="Pfam" id="PF07559"/>
    </source>
</evidence>
<feature type="domain" description="Flagellar basal body rod protein N-terminal" evidence="6">
    <location>
        <begin position="3"/>
        <end position="33"/>
    </location>
</feature>
<protein>
    <recommendedName>
        <fullName evidence="3 5">Flagellar hook protein FlgE</fullName>
    </recommendedName>
</protein>
<dbReference type="AlphaFoldDB" id="A4VJD1"/>
<dbReference type="NCBIfam" id="NF004238">
    <property type="entry name" value="PRK05682.1-1"/>
    <property type="match status" value="1"/>
</dbReference>
<dbReference type="GO" id="GO:0005829">
    <property type="term" value="C:cytosol"/>
    <property type="evidence" value="ECO:0007669"/>
    <property type="project" value="TreeGrafter"/>
</dbReference>
<dbReference type="InterPro" id="IPR053967">
    <property type="entry name" value="LlgE_F_G-like_D1"/>
</dbReference>
<dbReference type="Proteomes" id="UP000000233">
    <property type="component" value="Chromosome"/>
</dbReference>
<dbReference type="GO" id="GO:0009424">
    <property type="term" value="C:bacterial-type flagellum hook"/>
    <property type="evidence" value="ECO:0007669"/>
    <property type="project" value="TreeGrafter"/>
</dbReference>
<dbReference type="KEGG" id="psa:PST_1391"/>
<gene>
    <name evidence="10" type="primary">flgE</name>
    <name evidence="10" type="ordered locus">PST_1391</name>
</gene>
<sequence length="438" mass="45173">MTFNVALSGLNAASTDLNVTGNNIANVGTTGFKASRAEFADLYATSMLGSGGNAVGSGVTTADIAQQFTQGNITNTGNSLDLAISGNGYFMVSNNGSMLYTRAGAFKTDDEGYVINSEGYNLQGYGVNANGDIVSGVTTNLKVDSSNQAPNATSSVVETLALNSNSSVPNNTPFDASDSSTYNWSTSVPLYDTQGNSHTMTQYFVKDDSNQWTMYTLIDGRNPADPTSTEAYEVSIGFTASGALDLTSLASTDFDVNADGTLTLNTWVPATVTDSTTSPVTWGSNGAAASASGISIDLRNISQTNTSFAVLSSPVQDGYTTGQLSGLSIDDTGMMFATYTNGQSKVIGQVVLANFTNSQGLASVGGTAWAQTLASGEPAIGTPGSGTLGSLQSGALEDSNVDLTAQLVNLIVAQRNYQANAKTVETESAIAQTIINLR</sequence>
<dbReference type="InterPro" id="IPR010930">
    <property type="entry name" value="Flg_bb/hook_C_dom"/>
</dbReference>
<dbReference type="Pfam" id="PF22692">
    <property type="entry name" value="LlgE_F_G_D1"/>
    <property type="match status" value="1"/>
</dbReference>
<evidence type="ECO:0000256" key="3">
    <source>
        <dbReference type="ARBA" id="ARBA00019015"/>
    </source>
</evidence>
<evidence type="ECO:0000256" key="5">
    <source>
        <dbReference type="RuleBase" id="RU362116"/>
    </source>
</evidence>